<dbReference type="GO" id="GO:0006779">
    <property type="term" value="P:porphyrin-containing compound biosynthetic process"/>
    <property type="evidence" value="ECO:0007669"/>
    <property type="project" value="InterPro"/>
</dbReference>
<evidence type="ECO:0000256" key="6">
    <source>
        <dbReference type="ARBA" id="ARBA00022723"/>
    </source>
</evidence>
<dbReference type="InterPro" id="IPR013785">
    <property type="entry name" value="Aldolase_TIM"/>
</dbReference>
<dbReference type="SFLD" id="SFLDG01065">
    <property type="entry name" value="anaerobic_coproporphyrinogen-I"/>
    <property type="match status" value="1"/>
</dbReference>
<dbReference type="CDD" id="cd01335">
    <property type="entry name" value="Radical_SAM"/>
    <property type="match status" value="1"/>
</dbReference>
<accession>A0A2X0VAX6</accession>
<keyword evidence="10" id="KW-0004">4Fe-4S</keyword>
<dbReference type="SUPFAM" id="SSF102114">
    <property type="entry name" value="Radical SAM enzymes"/>
    <property type="match status" value="1"/>
</dbReference>
<proteinExistence type="inferred from homology"/>
<dbReference type="InterPro" id="IPR010723">
    <property type="entry name" value="HemN_C"/>
</dbReference>
<dbReference type="SFLD" id="SFLDG01082">
    <property type="entry name" value="B12-binding_domain_containing"/>
    <property type="match status" value="1"/>
</dbReference>
<feature type="domain" description="Radical SAM core" evidence="11">
    <location>
        <begin position="1"/>
        <end position="229"/>
    </location>
</feature>
<name>A0A2X0VAX6_9GAMM</name>
<keyword evidence="12" id="KW-0560">Oxidoreductase</keyword>
<evidence type="ECO:0000313" key="13">
    <source>
        <dbReference type="Proteomes" id="UP000250086"/>
    </source>
</evidence>
<keyword evidence="4 10" id="KW-0349">Heme</keyword>
<dbReference type="PANTHER" id="PTHR13932">
    <property type="entry name" value="COPROPORPHYRINIGEN III OXIDASE"/>
    <property type="match status" value="1"/>
</dbReference>
<dbReference type="NCBIfam" id="TIGR00539">
    <property type="entry name" value="hemN_rel"/>
    <property type="match status" value="1"/>
</dbReference>
<organism evidence="12 13">
    <name type="scientific">Anaerobiospirillum thomasii</name>
    <dbReference type="NCBI Taxonomy" id="179995"/>
    <lineage>
        <taxon>Bacteria</taxon>
        <taxon>Pseudomonadati</taxon>
        <taxon>Pseudomonadota</taxon>
        <taxon>Gammaproteobacteria</taxon>
        <taxon>Aeromonadales</taxon>
        <taxon>Succinivibrionaceae</taxon>
        <taxon>Anaerobiospirillum</taxon>
    </lineage>
</organism>
<dbReference type="SMART" id="SM00729">
    <property type="entry name" value="Elp3"/>
    <property type="match status" value="1"/>
</dbReference>
<keyword evidence="9 10" id="KW-0143">Chaperone</keyword>
<dbReference type="InterPro" id="IPR004559">
    <property type="entry name" value="HemW-like"/>
</dbReference>
<dbReference type="AlphaFoldDB" id="A0A2X0VAX6"/>
<dbReference type="Gene3D" id="3.20.20.70">
    <property type="entry name" value="Aldolase class I"/>
    <property type="match status" value="1"/>
</dbReference>
<evidence type="ECO:0000256" key="1">
    <source>
        <dbReference type="ARBA" id="ARBA00001966"/>
    </source>
</evidence>
<dbReference type="InterPro" id="IPR006638">
    <property type="entry name" value="Elp3/MiaA/NifB-like_rSAM"/>
</dbReference>
<keyword evidence="5 10" id="KW-0949">S-adenosyl-L-methionine</keyword>
<evidence type="ECO:0000313" key="12">
    <source>
        <dbReference type="EMBL" id="SPT69965.1"/>
    </source>
</evidence>
<dbReference type="InterPro" id="IPR007197">
    <property type="entry name" value="rSAM"/>
</dbReference>
<dbReference type="InterPro" id="IPR058240">
    <property type="entry name" value="rSAM_sf"/>
</dbReference>
<dbReference type="Pfam" id="PF06969">
    <property type="entry name" value="HemN_C"/>
    <property type="match status" value="1"/>
</dbReference>
<keyword evidence="7 10" id="KW-0408">Iron</keyword>
<keyword evidence="8 10" id="KW-0411">Iron-sulfur</keyword>
<evidence type="ECO:0000259" key="11">
    <source>
        <dbReference type="PROSITE" id="PS51918"/>
    </source>
</evidence>
<dbReference type="Pfam" id="PF04055">
    <property type="entry name" value="Radical_SAM"/>
    <property type="match status" value="1"/>
</dbReference>
<dbReference type="RefSeq" id="WP_113744083.1">
    <property type="nucleotide sequence ID" value="NZ_UAPV01000001.1"/>
</dbReference>
<evidence type="ECO:0000256" key="10">
    <source>
        <dbReference type="RuleBase" id="RU364116"/>
    </source>
</evidence>
<comment type="similarity">
    <text evidence="2">Belongs to the anaerobic coproporphyrinogen-III oxidase family. HemW subfamily.</text>
</comment>
<dbReference type="EMBL" id="UAPV01000001">
    <property type="protein sequence ID" value="SPT69965.1"/>
    <property type="molecule type" value="Genomic_DNA"/>
</dbReference>
<dbReference type="SFLD" id="SFLDS00029">
    <property type="entry name" value="Radical_SAM"/>
    <property type="match status" value="1"/>
</dbReference>
<evidence type="ECO:0000256" key="7">
    <source>
        <dbReference type="ARBA" id="ARBA00023004"/>
    </source>
</evidence>
<evidence type="ECO:0000256" key="9">
    <source>
        <dbReference type="ARBA" id="ARBA00023186"/>
    </source>
</evidence>
<dbReference type="SFLD" id="SFLDF00562">
    <property type="entry name" value="HemN-like__clustered_with_heat"/>
    <property type="match status" value="1"/>
</dbReference>
<keyword evidence="13" id="KW-1185">Reference proteome</keyword>
<reference evidence="12 13" key="1">
    <citation type="submission" date="2018-06" db="EMBL/GenBank/DDBJ databases">
        <authorList>
            <consortium name="Pathogen Informatics"/>
            <person name="Doyle S."/>
        </authorList>
    </citation>
    <scope>NUCLEOTIDE SEQUENCE [LARGE SCALE GENOMIC DNA]</scope>
    <source>
        <strain evidence="12 13">NCTC13093</strain>
    </source>
</reference>
<keyword evidence="10" id="KW-0963">Cytoplasm</keyword>
<dbReference type="GO" id="GO:0005737">
    <property type="term" value="C:cytoplasm"/>
    <property type="evidence" value="ECO:0007669"/>
    <property type="project" value="UniProtKB-SubCell"/>
</dbReference>
<evidence type="ECO:0000256" key="5">
    <source>
        <dbReference type="ARBA" id="ARBA00022691"/>
    </source>
</evidence>
<comment type="subcellular location">
    <subcellularLocation>
        <location evidence="10">Cytoplasm</location>
    </subcellularLocation>
</comment>
<protein>
    <recommendedName>
        <fullName evidence="3 10">Heme chaperone HemW</fullName>
    </recommendedName>
</protein>
<dbReference type="GO" id="GO:0004109">
    <property type="term" value="F:coproporphyrinogen oxidase activity"/>
    <property type="evidence" value="ECO:0007669"/>
    <property type="project" value="InterPro"/>
</dbReference>
<dbReference type="PROSITE" id="PS51918">
    <property type="entry name" value="RADICAL_SAM"/>
    <property type="match status" value="1"/>
</dbReference>
<gene>
    <name evidence="12" type="primary">hemN</name>
    <name evidence="12" type="ORF">NCTC13093_01362</name>
</gene>
<dbReference type="SFLD" id="SFLDF00288">
    <property type="entry name" value="HemN-like__clustered_with_nucl"/>
    <property type="match status" value="1"/>
</dbReference>
<dbReference type="PANTHER" id="PTHR13932:SF5">
    <property type="entry name" value="RADICAL S-ADENOSYL METHIONINE DOMAIN-CONTAINING PROTEIN 1, MITOCHONDRIAL"/>
    <property type="match status" value="1"/>
</dbReference>
<evidence type="ECO:0000256" key="8">
    <source>
        <dbReference type="ARBA" id="ARBA00023014"/>
    </source>
</evidence>
<dbReference type="Proteomes" id="UP000250086">
    <property type="component" value="Unassembled WGS sequence"/>
</dbReference>
<comment type="cofactor">
    <cofactor evidence="1">
        <name>[4Fe-4S] cluster</name>
        <dbReference type="ChEBI" id="CHEBI:49883"/>
    </cofactor>
</comment>
<dbReference type="GO" id="GO:0051539">
    <property type="term" value="F:4 iron, 4 sulfur cluster binding"/>
    <property type="evidence" value="ECO:0007669"/>
    <property type="project" value="UniProtKB-UniRule"/>
</dbReference>
<evidence type="ECO:0000256" key="2">
    <source>
        <dbReference type="ARBA" id="ARBA00006100"/>
    </source>
</evidence>
<evidence type="ECO:0000256" key="3">
    <source>
        <dbReference type="ARBA" id="ARBA00017228"/>
    </source>
</evidence>
<sequence length="370" mass="42347">MHTKLSLYLHYPWCIRKCPYCDFNSHKKDISYDEAYFARLLDDFKASQEYIQGRQFISVFVGGGTPSLGNASCYASFFDTIAQFLDKDCEITFEANPGTVDYKKLCDFKAAGFNRISIGVQSFDNAMLKALGRIHDSDEAKKACLEARRAGFLRRNFDLMHTLPGQSTAMALADLQTACDLECTHLSWYELTIEEDTHFGAHPPVLPDEDTMLDIEEQGFEFLQKHGFERYEVSAFTKERRCVHNENYWLFGDYLGLGAGAHSKISLGQSIMRRAHHSLPKSYMQEDYARFYNVSDNDVPFEYMLNRLRLFDSISLTDFTDKTGLDVALIEDKLHKASELGLICFDTANTYHITRLGKIMLNDILALFLE</sequence>
<comment type="function">
    <text evidence="10">Probably acts as a heme chaperone, transferring heme to an unknown acceptor. Binds one molecule of heme per monomer, possibly covalently. Binds 1 [4Fe-4S] cluster. The cluster is coordinated with 3 cysteines and an exchangeable S-adenosyl-L-methionine.</text>
</comment>
<dbReference type="GO" id="GO:0046872">
    <property type="term" value="F:metal ion binding"/>
    <property type="evidence" value="ECO:0007669"/>
    <property type="project" value="UniProtKB-UniRule"/>
</dbReference>
<keyword evidence="6 10" id="KW-0479">Metal-binding</keyword>
<dbReference type="InterPro" id="IPR034505">
    <property type="entry name" value="Coproporphyrinogen-III_oxidase"/>
</dbReference>
<evidence type="ECO:0000256" key="4">
    <source>
        <dbReference type="ARBA" id="ARBA00022617"/>
    </source>
</evidence>